<reference evidence="4" key="1">
    <citation type="submission" date="2017-01" db="EMBL/GenBank/DDBJ databases">
        <authorList>
            <person name="Varghese N."/>
            <person name="Submissions S."/>
        </authorList>
    </citation>
    <scope>NUCLEOTIDE SEQUENCE [LARGE SCALE GENOMIC DNA]</scope>
    <source>
        <strain evidence="4">type strain: HArc-</strain>
    </source>
</reference>
<keyword evidence="4" id="KW-1185">Reference proteome</keyword>
<feature type="region of interest" description="Disordered" evidence="1">
    <location>
        <begin position="34"/>
        <end position="69"/>
    </location>
</feature>
<dbReference type="InterPro" id="IPR038720">
    <property type="entry name" value="YprB_RNase_H-like_dom"/>
</dbReference>
<evidence type="ECO:0000313" key="4">
    <source>
        <dbReference type="Proteomes" id="UP000185936"/>
    </source>
</evidence>
<feature type="domain" description="YprB ribonuclease H-like" evidence="2">
    <location>
        <begin position="2"/>
        <end position="30"/>
    </location>
</feature>
<dbReference type="EMBL" id="FTNR01000004">
    <property type="protein sequence ID" value="SIR88682.1"/>
    <property type="molecule type" value="Genomic_DNA"/>
</dbReference>
<name>A0A1N7EKS3_9EURY</name>
<organism evidence="3 4">
    <name type="scientific">Natronorubrum thiooxidans</name>
    <dbReference type="NCBI Taxonomy" id="308853"/>
    <lineage>
        <taxon>Archaea</taxon>
        <taxon>Methanobacteriati</taxon>
        <taxon>Methanobacteriota</taxon>
        <taxon>Stenosarchaea group</taxon>
        <taxon>Halobacteria</taxon>
        <taxon>Halobacteriales</taxon>
        <taxon>Natrialbaceae</taxon>
        <taxon>Natronorubrum</taxon>
    </lineage>
</organism>
<dbReference type="Pfam" id="PF13482">
    <property type="entry name" value="RNase_H_2"/>
    <property type="match status" value="1"/>
</dbReference>
<proteinExistence type="predicted"/>
<dbReference type="Proteomes" id="UP000185936">
    <property type="component" value="Unassembled WGS sequence"/>
</dbReference>
<sequence length="69" mass="7649">MRTGEPLEWDRHEAYCEDDCRALWHVYERLRDAAATSSDDATGSGTTAHATRDDANETADSEQTGLGDF</sequence>
<feature type="compositionally biased region" description="Low complexity" evidence="1">
    <location>
        <begin position="34"/>
        <end position="48"/>
    </location>
</feature>
<evidence type="ECO:0000256" key="1">
    <source>
        <dbReference type="SAM" id="MobiDB-lite"/>
    </source>
</evidence>
<dbReference type="STRING" id="308853.SAMN05421752_104202"/>
<gene>
    <name evidence="3" type="ORF">SAMN05421752_104202</name>
</gene>
<dbReference type="AlphaFoldDB" id="A0A1N7EKS3"/>
<evidence type="ECO:0000259" key="2">
    <source>
        <dbReference type="Pfam" id="PF13482"/>
    </source>
</evidence>
<protein>
    <submittedName>
        <fullName evidence="3">RNase_H superfamily protein</fullName>
    </submittedName>
</protein>
<evidence type="ECO:0000313" key="3">
    <source>
        <dbReference type="EMBL" id="SIR88682.1"/>
    </source>
</evidence>
<accession>A0A1N7EKS3</accession>